<sequence length="418" mass="44273">MTTGDPTHRGQTPVPVDLVGHFKELGRALLPALIIALLVGGAVYGLRSAFAEKQYSATIYTQIAPSQTPVPGDAFVEQLRAPFMGLALDNDVLNQVLAQVNVGWDADTLRSHVQLSPGPSPQLLLFTVTADTPALAKQLAESMVVTVAQAAQANHERDVGKQLEQVRATIAVEEASTAALAPDDPARASSDRRLADLRAQLQQLQGSGGDRISVLAVPVQNLHYVSPQPSSEAMVAGLVAFIVAAELIVLFRSRVGTTPNRTWARRMANKYGAEFDADSTAPLPTLAAAHIAQLQRSGSEVLVLLGPEAVFPAAARTGTGHRRTLTELPLDSPWWERTDAESLGAAVLVVSAAAPSRAAAEQALRQLMALDVPRWLVVQPAPRKRKPAKNQGPSVADRPTETDAVTAPTSRAGENDGS</sequence>
<keyword evidence="4" id="KW-1185">Reference proteome</keyword>
<dbReference type="OrthoDB" id="4762641at2"/>
<evidence type="ECO:0008006" key="5">
    <source>
        <dbReference type="Google" id="ProtNLM"/>
    </source>
</evidence>
<keyword evidence="2" id="KW-0472">Membrane</keyword>
<proteinExistence type="predicted"/>
<evidence type="ECO:0000313" key="3">
    <source>
        <dbReference type="EMBL" id="ORA05702.1"/>
    </source>
</evidence>
<keyword evidence="2" id="KW-0812">Transmembrane</keyword>
<name>A0A1W9Z0J4_MYCBA</name>
<dbReference type="Proteomes" id="UP000192366">
    <property type="component" value="Unassembled WGS sequence"/>
</dbReference>
<evidence type="ECO:0000313" key="4">
    <source>
        <dbReference type="Proteomes" id="UP000192366"/>
    </source>
</evidence>
<accession>A0A1W9Z0J4</accession>
<dbReference type="STRING" id="564198.BST17_07970"/>
<evidence type="ECO:0000256" key="1">
    <source>
        <dbReference type="SAM" id="MobiDB-lite"/>
    </source>
</evidence>
<comment type="caution">
    <text evidence="3">The sequence shown here is derived from an EMBL/GenBank/DDBJ whole genome shotgun (WGS) entry which is preliminary data.</text>
</comment>
<feature type="region of interest" description="Disordered" evidence="1">
    <location>
        <begin position="379"/>
        <end position="418"/>
    </location>
</feature>
<dbReference type="EMBL" id="MVHJ01000005">
    <property type="protein sequence ID" value="ORA05702.1"/>
    <property type="molecule type" value="Genomic_DNA"/>
</dbReference>
<feature type="transmembrane region" description="Helical" evidence="2">
    <location>
        <begin position="28"/>
        <end position="46"/>
    </location>
</feature>
<organism evidence="3 4">
    <name type="scientific">Mycolicibacterium bacteremicum</name>
    <name type="common">Mycobacterium bacteremicum</name>
    <dbReference type="NCBI Taxonomy" id="564198"/>
    <lineage>
        <taxon>Bacteria</taxon>
        <taxon>Bacillati</taxon>
        <taxon>Actinomycetota</taxon>
        <taxon>Actinomycetes</taxon>
        <taxon>Mycobacteriales</taxon>
        <taxon>Mycobacteriaceae</taxon>
        <taxon>Mycolicibacterium</taxon>
    </lineage>
</organism>
<gene>
    <name evidence="3" type="ORF">BST17_07970</name>
</gene>
<keyword evidence="2" id="KW-1133">Transmembrane helix</keyword>
<protein>
    <recommendedName>
        <fullName evidence="5">Polysaccharide chain length determinant N-terminal domain-containing protein</fullName>
    </recommendedName>
</protein>
<dbReference type="AlphaFoldDB" id="A0A1W9Z0J4"/>
<evidence type="ECO:0000256" key="2">
    <source>
        <dbReference type="SAM" id="Phobius"/>
    </source>
</evidence>
<reference evidence="3 4" key="1">
    <citation type="submission" date="2017-02" db="EMBL/GenBank/DDBJ databases">
        <title>The new phylogeny of genus Mycobacterium.</title>
        <authorList>
            <person name="Tortoli E."/>
            <person name="Trovato A."/>
            <person name="Cirillo D.M."/>
        </authorList>
    </citation>
    <scope>NUCLEOTIDE SEQUENCE [LARGE SCALE GENOMIC DNA]</scope>
    <source>
        <strain evidence="3 4">DSM 45578</strain>
    </source>
</reference>